<evidence type="ECO:0000256" key="1">
    <source>
        <dbReference type="ARBA" id="ARBA00023125"/>
    </source>
</evidence>
<dbReference type="Pfam" id="PF00440">
    <property type="entry name" value="TetR_N"/>
    <property type="match status" value="1"/>
</dbReference>
<dbReference type="InterPro" id="IPR001647">
    <property type="entry name" value="HTH_TetR"/>
</dbReference>
<evidence type="ECO:0000313" key="5">
    <source>
        <dbReference type="Proteomes" id="UP000616724"/>
    </source>
</evidence>
<reference evidence="4 5" key="1">
    <citation type="submission" date="2021-01" db="EMBL/GenBank/DDBJ databases">
        <title>Whole genome shotgun sequence of Planobispora longispora NBRC 13918.</title>
        <authorList>
            <person name="Komaki H."/>
            <person name="Tamura T."/>
        </authorList>
    </citation>
    <scope>NUCLEOTIDE SEQUENCE [LARGE SCALE GENOMIC DNA]</scope>
    <source>
        <strain evidence="4 5">NBRC 13918</strain>
    </source>
</reference>
<dbReference type="SUPFAM" id="SSF46689">
    <property type="entry name" value="Homeodomain-like"/>
    <property type="match status" value="1"/>
</dbReference>
<protein>
    <recommendedName>
        <fullName evidence="3">HTH tetR-type domain-containing protein</fullName>
    </recommendedName>
</protein>
<dbReference type="PROSITE" id="PS50977">
    <property type="entry name" value="HTH_TETR_2"/>
    <property type="match status" value="1"/>
</dbReference>
<dbReference type="PRINTS" id="PR00455">
    <property type="entry name" value="HTHTETR"/>
</dbReference>
<sequence length="195" mass="20621">MPRQTREQIDEEIIDCAAMLFARHGFQETSIQRVADAVGYSKSGLLRHYPSKEALQEEVAARCLSELQDITRQAAGHAPGPERDRAALTALARLALRRPGFIALLLSILLRDLPDGTNDPGSGGSTPLEPVAEVIVEAFLLSPDTDPGRLVRVAGAVGALAVARTALGAHLPSDALGHLIGVSYDALGHPDPAGR</sequence>
<gene>
    <name evidence="4" type="ORF">Plo01_64130</name>
</gene>
<evidence type="ECO:0000256" key="2">
    <source>
        <dbReference type="PROSITE-ProRule" id="PRU00335"/>
    </source>
</evidence>
<dbReference type="InterPro" id="IPR009057">
    <property type="entry name" value="Homeodomain-like_sf"/>
</dbReference>
<accession>A0A8J3W7V8</accession>
<keyword evidence="5" id="KW-1185">Reference proteome</keyword>
<evidence type="ECO:0000313" key="4">
    <source>
        <dbReference type="EMBL" id="GIH79984.1"/>
    </source>
</evidence>
<feature type="DNA-binding region" description="H-T-H motif" evidence="2">
    <location>
        <begin position="30"/>
        <end position="49"/>
    </location>
</feature>
<feature type="domain" description="HTH tetR-type" evidence="3">
    <location>
        <begin position="7"/>
        <end position="67"/>
    </location>
</feature>
<keyword evidence="1 2" id="KW-0238">DNA-binding</keyword>
<evidence type="ECO:0000259" key="3">
    <source>
        <dbReference type="PROSITE" id="PS50977"/>
    </source>
</evidence>
<dbReference type="RefSeq" id="WP_203894432.1">
    <property type="nucleotide sequence ID" value="NZ_BOOH01000054.1"/>
</dbReference>
<proteinExistence type="predicted"/>
<dbReference type="InterPro" id="IPR050109">
    <property type="entry name" value="HTH-type_TetR-like_transc_reg"/>
</dbReference>
<dbReference type="PANTHER" id="PTHR30055">
    <property type="entry name" value="HTH-TYPE TRANSCRIPTIONAL REGULATOR RUTR"/>
    <property type="match status" value="1"/>
</dbReference>
<name>A0A8J3W7V8_9ACTN</name>
<dbReference type="GO" id="GO:0000976">
    <property type="term" value="F:transcription cis-regulatory region binding"/>
    <property type="evidence" value="ECO:0007669"/>
    <property type="project" value="TreeGrafter"/>
</dbReference>
<dbReference type="Gene3D" id="1.10.357.10">
    <property type="entry name" value="Tetracycline Repressor, domain 2"/>
    <property type="match status" value="1"/>
</dbReference>
<dbReference type="Proteomes" id="UP000616724">
    <property type="component" value="Unassembled WGS sequence"/>
</dbReference>
<dbReference type="GO" id="GO:0003700">
    <property type="term" value="F:DNA-binding transcription factor activity"/>
    <property type="evidence" value="ECO:0007669"/>
    <property type="project" value="TreeGrafter"/>
</dbReference>
<dbReference type="EMBL" id="BOOH01000054">
    <property type="protein sequence ID" value="GIH79984.1"/>
    <property type="molecule type" value="Genomic_DNA"/>
</dbReference>
<comment type="caution">
    <text evidence="4">The sequence shown here is derived from an EMBL/GenBank/DDBJ whole genome shotgun (WGS) entry which is preliminary data.</text>
</comment>
<organism evidence="4 5">
    <name type="scientific">Planobispora longispora</name>
    <dbReference type="NCBI Taxonomy" id="28887"/>
    <lineage>
        <taxon>Bacteria</taxon>
        <taxon>Bacillati</taxon>
        <taxon>Actinomycetota</taxon>
        <taxon>Actinomycetes</taxon>
        <taxon>Streptosporangiales</taxon>
        <taxon>Streptosporangiaceae</taxon>
        <taxon>Planobispora</taxon>
    </lineage>
</organism>
<dbReference type="PANTHER" id="PTHR30055:SF146">
    <property type="entry name" value="HTH-TYPE TRANSCRIPTIONAL DUAL REGULATOR CECR"/>
    <property type="match status" value="1"/>
</dbReference>
<dbReference type="AlphaFoldDB" id="A0A8J3W7V8"/>